<dbReference type="InterPro" id="IPR001040">
    <property type="entry name" value="TIF_eIF_4E"/>
</dbReference>
<keyword evidence="3" id="KW-1185">Reference proteome</keyword>
<protein>
    <submittedName>
        <fullName evidence="2">(raccoon dog) hypothetical protein</fullName>
    </submittedName>
</protein>
<gene>
    <name evidence="2" type="ORF">NYPRO_LOCUS22338</name>
</gene>
<evidence type="ECO:0000313" key="2">
    <source>
        <dbReference type="EMBL" id="CAD7689544.1"/>
    </source>
</evidence>
<keyword evidence="1" id="KW-0648">Protein biosynthesis</keyword>
<comment type="similarity">
    <text evidence="1">Belongs to the eukaryotic initiation factor 4E family.</text>
</comment>
<name>A0A811ZMM8_NYCPR</name>
<dbReference type="Gene3D" id="3.30.760.10">
    <property type="entry name" value="RNA Cap, Translation Initiation Factor Eif4e"/>
    <property type="match status" value="1"/>
</dbReference>
<dbReference type="InterPro" id="IPR023398">
    <property type="entry name" value="TIF_eIF4e-like"/>
</dbReference>
<dbReference type="PANTHER" id="PTHR11960:SF18">
    <property type="entry name" value="EUKARYOTIC TRANSLATION INITIATION FACTOR 4E HOMOLOGOUS PROTEIN, ISOFORM B"/>
    <property type="match status" value="1"/>
</dbReference>
<dbReference type="GO" id="GO:0000340">
    <property type="term" value="F:RNA 7-methylguanosine cap binding"/>
    <property type="evidence" value="ECO:0007669"/>
    <property type="project" value="TreeGrafter"/>
</dbReference>
<dbReference type="GO" id="GO:0016281">
    <property type="term" value="C:eukaryotic translation initiation factor 4F complex"/>
    <property type="evidence" value="ECO:0007669"/>
    <property type="project" value="TreeGrafter"/>
</dbReference>
<dbReference type="Pfam" id="PF01652">
    <property type="entry name" value="IF4E"/>
    <property type="match status" value="1"/>
</dbReference>
<dbReference type="EMBL" id="CAJHUB010000769">
    <property type="protein sequence ID" value="CAD7689544.1"/>
    <property type="molecule type" value="Genomic_DNA"/>
</dbReference>
<sequence length="82" mass="9199">MWCPGNCQQNIRQMGPLASVEQSWKVDSDHVVPPQNLTGHSGFLLFNEGIKPMWEDDANRSGGRWVICLWKALASCCLAVLR</sequence>
<dbReference type="Proteomes" id="UP000645828">
    <property type="component" value="Unassembled WGS sequence"/>
</dbReference>
<evidence type="ECO:0000256" key="1">
    <source>
        <dbReference type="RuleBase" id="RU004374"/>
    </source>
</evidence>
<keyword evidence="1" id="KW-0396">Initiation factor</keyword>
<reference evidence="2" key="1">
    <citation type="submission" date="2020-12" db="EMBL/GenBank/DDBJ databases">
        <authorList>
            <consortium name="Molecular Ecology Group"/>
        </authorList>
    </citation>
    <scope>NUCLEOTIDE SEQUENCE</scope>
    <source>
        <strain evidence="2">TBG_1078</strain>
    </source>
</reference>
<accession>A0A811ZMM8</accession>
<proteinExistence type="inferred from homology"/>
<organism evidence="2 3">
    <name type="scientific">Nyctereutes procyonoides</name>
    <name type="common">Raccoon dog</name>
    <name type="synonym">Canis procyonoides</name>
    <dbReference type="NCBI Taxonomy" id="34880"/>
    <lineage>
        <taxon>Eukaryota</taxon>
        <taxon>Metazoa</taxon>
        <taxon>Chordata</taxon>
        <taxon>Craniata</taxon>
        <taxon>Vertebrata</taxon>
        <taxon>Euteleostomi</taxon>
        <taxon>Mammalia</taxon>
        <taxon>Eutheria</taxon>
        <taxon>Laurasiatheria</taxon>
        <taxon>Carnivora</taxon>
        <taxon>Caniformia</taxon>
        <taxon>Canidae</taxon>
        <taxon>Nyctereutes</taxon>
    </lineage>
</organism>
<dbReference type="PANTHER" id="PTHR11960">
    <property type="entry name" value="EUKARYOTIC TRANSLATION INITIATION FACTOR 4E RELATED"/>
    <property type="match status" value="1"/>
</dbReference>
<dbReference type="SUPFAM" id="SSF55418">
    <property type="entry name" value="eIF4e-like"/>
    <property type="match status" value="1"/>
</dbReference>
<dbReference type="GO" id="GO:0003743">
    <property type="term" value="F:translation initiation factor activity"/>
    <property type="evidence" value="ECO:0007669"/>
    <property type="project" value="UniProtKB-KW"/>
</dbReference>
<comment type="caution">
    <text evidence="2">The sequence shown here is derived from an EMBL/GenBank/DDBJ whole genome shotgun (WGS) entry which is preliminary data.</text>
</comment>
<dbReference type="AlphaFoldDB" id="A0A811ZMM8"/>
<evidence type="ECO:0000313" key="3">
    <source>
        <dbReference type="Proteomes" id="UP000645828"/>
    </source>
</evidence>
<keyword evidence="1" id="KW-0694">RNA-binding</keyword>